<evidence type="ECO:0000313" key="3">
    <source>
        <dbReference type="Proteomes" id="UP000245590"/>
    </source>
</evidence>
<feature type="region of interest" description="Disordered" evidence="1">
    <location>
        <begin position="1"/>
        <end position="135"/>
    </location>
</feature>
<dbReference type="Proteomes" id="UP000245590">
    <property type="component" value="Unassembled WGS sequence"/>
</dbReference>
<gene>
    <name evidence="2" type="ORF">DEO23_01560</name>
</gene>
<comment type="caution">
    <text evidence="2">The sequence shown here is derived from an EMBL/GenBank/DDBJ whole genome shotgun (WGS) entry which is preliminary data.</text>
</comment>
<feature type="compositionally biased region" description="Acidic residues" evidence="1">
    <location>
        <begin position="94"/>
        <end position="126"/>
    </location>
</feature>
<dbReference type="AlphaFoldDB" id="A0A2U2RNA7"/>
<sequence length="135" mass="14331">MTEQYDEDLSNLTDPTPSELSEESSMEAAVDDDEDADPDAPDTEAEDQGPSTDDILETERPHAEDEEAAEVGLTDELTEDDSAAAEQGNRDGDEMVSEGEDPEEVSELGGDTEDIDAIGGIDEDEERPAPGGDLG</sequence>
<reference evidence="2 3" key="1">
    <citation type="submission" date="2018-05" db="EMBL/GenBank/DDBJ databases">
        <title>Brachybacterium sp. M1HQ-2T, whole genome shotgun sequence.</title>
        <authorList>
            <person name="Tuo L."/>
        </authorList>
    </citation>
    <scope>NUCLEOTIDE SEQUENCE [LARGE SCALE GENOMIC DNA]</scope>
    <source>
        <strain evidence="2 3">M1HQ-2</strain>
    </source>
</reference>
<dbReference type="OrthoDB" id="4794545at2"/>
<dbReference type="EMBL" id="QFKX01000001">
    <property type="protein sequence ID" value="PWH07359.1"/>
    <property type="molecule type" value="Genomic_DNA"/>
</dbReference>
<keyword evidence="3" id="KW-1185">Reference proteome</keyword>
<proteinExistence type="predicted"/>
<evidence type="ECO:0000256" key="1">
    <source>
        <dbReference type="SAM" id="MobiDB-lite"/>
    </source>
</evidence>
<accession>A0A2U2RNA7</accession>
<organism evidence="2 3">
    <name type="scientific">Brachybacterium endophyticum</name>
    <dbReference type="NCBI Taxonomy" id="2182385"/>
    <lineage>
        <taxon>Bacteria</taxon>
        <taxon>Bacillati</taxon>
        <taxon>Actinomycetota</taxon>
        <taxon>Actinomycetes</taxon>
        <taxon>Micrococcales</taxon>
        <taxon>Dermabacteraceae</taxon>
        <taxon>Brachybacterium</taxon>
    </lineage>
</organism>
<name>A0A2U2RNA7_9MICO</name>
<feature type="compositionally biased region" description="Acidic residues" evidence="1">
    <location>
        <begin position="20"/>
        <end position="47"/>
    </location>
</feature>
<dbReference type="RefSeq" id="WP_109274243.1">
    <property type="nucleotide sequence ID" value="NZ_QFKX01000001.1"/>
</dbReference>
<evidence type="ECO:0000313" key="2">
    <source>
        <dbReference type="EMBL" id="PWH07359.1"/>
    </source>
</evidence>
<protein>
    <submittedName>
        <fullName evidence="2">Uncharacterized protein</fullName>
    </submittedName>
</protein>